<dbReference type="Proteomes" id="UP000228740">
    <property type="component" value="Unassembled WGS sequence"/>
</dbReference>
<keyword evidence="2" id="KW-0472">Membrane</keyword>
<keyword evidence="5" id="KW-1185">Reference proteome</keyword>
<accession>A0A2M9C0U2</accession>
<evidence type="ECO:0000313" key="4">
    <source>
        <dbReference type="EMBL" id="PJJ64008.1"/>
    </source>
</evidence>
<evidence type="ECO:0000256" key="2">
    <source>
        <dbReference type="SAM" id="Phobius"/>
    </source>
</evidence>
<feature type="signal peptide" evidence="3">
    <location>
        <begin position="1"/>
        <end position="22"/>
    </location>
</feature>
<dbReference type="AlphaFoldDB" id="A0A2M9C0U2"/>
<comment type="caution">
    <text evidence="4">The sequence shown here is derived from an EMBL/GenBank/DDBJ whole genome shotgun (WGS) entry which is preliminary data.</text>
</comment>
<name>A0A2M9C0U2_9FLAO</name>
<evidence type="ECO:0000256" key="1">
    <source>
        <dbReference type="SAM" id="MobiDB-lite"/>
    </source>
</evidence>
<evidence type="ECO:0008006" key="6">
    <source>
        <dbReference type="Google" id="ProtNLM"/>
    </source>
</evidence>
<keyword evidence="2" id="KW-0812">Transmembrane</keyword>
<protein>
    <recommendedName>
        <fullName evidence="6">Signal peptidase</fullName>
    </recommendedName>
</protein>
<feature type="chain" id="PRO_5014650611" description="Signal peptidase" evidence="3">
    <location>
        <begin position="23"/>
        <end position="78"/>
    </location>
</feature>
<proteinExistence type="predicted"/>
<evidence type="ECO:0000256" key="3">
    <source>
        <dbReference type="SAM" id="SignalP"/>
    </source>
</evidence>
<gene>
    <name evidence="4" type="ORF">CLV73_2361</name>
</gene>
<sequence length="78" mass="8441">MKKSILRLLSFTYLLFSGLLFAENEVPTPPTARPGGTGGDTGTPGAQASPIDMYVYVLAIVAILTIVYFAKKYKSQKI</sequence>
<feature type="transmembrane region" description="Helical" evidence="2">
    <location>
        <begin position="53"/>
        <end position="70"/>
    </location>
</feature>
<evidence type="ECO:0000313" key="5">
    <source>
        <dbReference type="Proteomes" id="UP000228740"/>
    </source>
</evidence>
<feature type="region of interest" description="Disordered" evidence="1">
    <location>
        <begin position="25"/>
        <end position="45"/>
    </location>
</feature>
<organism evidence="4 5">
    <name type="scientific">Chryseobacterium geocarposphaerae</name>
    <dbReference type="NCBI Taxonomy" id="1416776"/>
    <lineage>
        <taxon>Bacteria</taxon>
        <taxon>Pseudomonadati</taxon>
        <taxon>Bacteroidota</taxon>
        <taxon>Flavobacteriia</taxon>
        <taxon>Flavobacteriales</taxon>
        <taxon>Weeksellaceae</taxon>
        <taxon>Chryseobacterium group</taxon>
        <taxon>Chryseobacterium</taxon>
    </lineage>
</organism>
<keyword evidence="2" id="KW-1133">Transmembrane helix</keyword>
<dbReference type="RefSeq" id="WP_228424353.1">
    <property type="nucleotide sequence ID" value="NZ_PGFD01000002.1"/>
</dbReference>
<reference evidence="4 5" key="1">
    <citation type="submission" date="2017-11" db="EMBL/GenBank/DDBJ databases">
        <title>Genomic Encyclopedia of Archaeal and Bacterial Type Strains, Phase II (KMG-II): From Individual Species to Whole Genera.</title>
        <authorList>
            <person name="Goeker M."/>
        </authorList>
    </citation>
    <scope>NUCLEOTIDE SEQUENCE [LARGE SCALE GENOMIC DNA]</scope>
    <source>
        <strain evidence="4 5">DSM 27617</strain>
    </source>
</reference>
<dbReference type="EMBL" id="PGFD01000002">
    <property type="protein sequence ID" value="PJJ64008.1"/>
    <property type="molecule type" value="Genomic_DNA"/>
</dbReference>
<keyword evidence="3" id="KW-0732">Signal</keyword>